<keyword evidence="10" id="KW-0694">RNA-binding</keyword>
<evidence type="ECO:0000256" key="13">
    <source>
        <dbReference type="ARBA" id="ARBA00023187"/>
    </source>
</evidence>
<evidence type="ECO:0000256" key="4">
    <source>
        <dbReference type="ARBA" id="ARBA00022490"/>
    </source>
</evidence>
<feature type="domain" description="SDE2-like" evidence="24">
    <location>
        <begin position="70"/>
        <end position="165"/>
    </location>
</feature>
<dbReference type="GO" id="GO:0042254">
    <property type="term" value="P:ribosome biogenesis"/>
    <property type="evidence" value="ECO:0007669"/>
    <property type="project" value="UniProtKB-KW"/>
</dbReference>
<evidence type="ECO:0000256" key="19">
    <source>
        <dbReference type="ARBA" id="ARBA00045882"/>
    </source>
</evidence>
<dbReference type="GO" id="GO:0008380">
    <property type="term" value="P:RNA splicing"/>
    <property type="evidence" value="ECO:0007669"/>
    <property type="project" value="UniProtKB-KW"/>
</dbReference>
<evidence type="ECO:0000256" key="5">
    <source>
        <dbReference type="ARBA" id="ARBA00022517"/>
    </source>
</evidence>
<dbReference type="GO" id="GO:0005737">
    <property type="term" value="C:cytoplasm"/>
    <property type="evidence" value="ECO:0007669"/>
    <property type="project" value="UniProtKB-SubCell"/>
</dbReference>
<proteinExistence type="inferred from homology"/>
<feature type="compositionally biased region" description="Low complexity" evidence="21">
    <location>
        <begin position="357"/>
        <end position="380"/>
    </location>
</feature>
<comment type="subcellular location">
    <subcellularLocation>
        <location evidence="2">Cytoplasm</location>
    </subcellularLocation>
    <subcellularLocation>
        <location evidence="1">Nucleus</location>
    </subcellularLocation>
</comment>
<keyword evidence="9" id="KW-0498">Mitosis</keyword>
<evidence type="ECO:0000313" key="25">
    <source>
        <dbReference type="EMBL" id="KAL2086116.1"/>
    </source>
</evidence>
<feature type="region of interest" description="Disordered" evidence="21">
    <location>
        <begin position="179"/>
        <end position="380"/>
    </location>
</feature>
<feature type="compositionally biased region" description="Low complexity" evidence="21">
    <location>
        <begin position="189"/>
        <end position="198"/>
    </location>
</feature>
<sequence length="446" mass="47645">MEVFVIFPSLQSRSLKFVPGSTIQNLIDLCAIGDGTPAADLYVKNNGRLSCRDDNLQNGAVYRLEPRLCGGKGGFGSMLRALGAQIEKTTNREACRDLSGRRLRDVNHEKEMAEWLKKQAEREAEKEQRRLERLQRRLAEPKHYFSDPDYDRQCHDLSERLEDSVLKGMQVACSGLVQADEGSSRKRPSATAASATAPAPKPAKKKCLWTGMEDLGSSDEDSDSVSDDDTVPSTSSSASCSSGGPSASTARGKTAAAAAVAQICPQEGPTSSSSSGTSSPDRRPVEEEEGGGDTHHKEPEAAPEQQPQPEETREGSGSGEAQAAGPAQASVSAEAESASTAAEEEEERKEEKEKMDTTSQQPASSSSSAQTAEAEAVAPVDLSEVESVGQLEAMGLERLKRALCDRGMKCGGTLQERAARLFSVRGLAPHQIDPALRAKPAKAKRK</sequence>
<evidence type="ECO:0000259" key="24">
    <source>
        <dbReference type="Pfam" id="PF22782"/>
    </source>
</evidence>
<feature type="compositionally biased region" description="Acidic residues" evidence="21">
    <location>
        <begin position="216"/>
        <end position="230"/>
    </location>
</feature>
<dbReference type="EMBL" id="JBHFQA010000015">
    <property type="protein sequence ID" value="KAL2086116.1"/>
    <property type="molecule type" value="Genomic_DNA"/>
</dbReference>
<evidence type="ECO:0000256" key="1">
    <source>
        <dbReference type="ARBA" id="ARBA00004123"/>
    </source>
</evidence>
<evidence type="ECO:0000256" key="15">
    <source>
        <dbReference type="ARBA" id="ARBA00023306"/>
    </source>
</evidence>
<evidence type="ECO:0000256" key="20">
    <source>
        <dbReference type="SAM" id="Coils"/>
    </source>
</evidence>
<dbReference type="InterPro" id="IPR053822">
    <property type="entry name" value="SDE2-like_dom"/>
</dbReference>
<evidence type="ECO:0000256" key="7">
    <source>
        <dbReference type="ARBA" id="ARBA00022664"/>
    </source>
</evidence>
<organism evidence="25 26">
    <name type="scientific">Coilia grayii</name>
    <name type="common">Gray's grenadier anchovy</name>
    <dbReference type="NCBI Taxonomy" id="363190"/>
    <lineage>
        <taxon>Eukaryota</taxon>
        <taxon>Metazoa</taxon>
        <taxon>Chordata</taxon>
        <taxon>Craniata</taxon>
        <taxon>Vertebrata</taxon>
        <taxon>Euteleostomi</taxon>
        <taxon>Actinopterygii</taxon>
        <taxon>Neopterygii</taxon>
        <taxon>Teleostei</taxon>
        <taxon>Clupei</taxon>
        <taxon>Clupeiformes</taxon>
        <taxon>Clupeoidei</taxon>
        <taxon>Engraulidae</taxon>
        <taxon>Coilinae</taxon>
        <taxon>Coilia</taxon>
    </lineage>
</organism>
<evidence type="ECO:0000256" key="11">
    <source>
        <dbReference type="ARBA" id="ARBA00023054"/>
    </source>
</evidence>
<dbReference type="Proteomes" id="UP001591681">
    <property type="component" value="Unassembled WGS sequence"/>
</dbReference>
<feature type="compositionally biased region" description="Low complexity" evidence="21">
    <location>
        <begin position="231"/>
        <end position="261"/>
    </location>
</feature>
<evidence type="ECO:0000256" key="12">
    <source>
        <dbReference type="ARBA" id="ARBA00023125"/>
    </source>
</evidence>
<name>A0ABD1JH95_9TELE</name>
<evidence type="ECO:0000256" key="8">
    <source>
        <dbReference type="ARBA" id="ARBA00022705"/>
    </source>
</evidence>
<dbReference type="Pfam" id="PF22781">
    <property type="entry name" value="Sde2_N_Ubi_vert"/>
    <property type="match status" value="1"/>
</dbReference>
<dbReference type="PANTHER" id="PTHR12786:SF1">
    <property type="entry name" value="SPLICING REGULATOR SDE2"/>
    <property type="match status" value="1"/>
</dbReference>
<comment type="function">
    <text evidence="17">Plays a role in ribosome biogenesis by enabling SNORD3- and SNORD118-dependent cleavage of the 47S rRNA precursor. Binds ncRNA (non-coding RNA) including the snoRNAs SNORD3 and SNORD118.</text>
</comment>
<evidence type="ECO:0000259" key="22">
    <source>
        <dbReference type="Pfam" id="PF13297"/>
    </source>
</evidence>
<evidence type="ECO:0000256" key="9">
    <source>
        <dbReference type="ARBA" id="ARBA00022776"/>
    </source>
</evidence>
<evidence type="ECO:0000256" key="16">
    <source>
        <dbReference type="ARBA" id="ARBA00034556"/>
    </source>
</evidence>
<feature type="domain" description="Splicing regulator SDE2 ubiquitin" evidence="23">
    <location>
        <begin position="22"/>
        <end position="69"/>
    </location>
</feature>
<comment type="function">
    <text evidence="18">Inhibits translesion DNA synthesis by preventing monoubiquitination of PCNA, this is necessary to counteract damage due to ultraviolet light-induced replication stress. SDE2 is cleaved following PCNA binding, and its complete degradation is necessary to allow S-phase progression following DNA damage.</text>
</comment>
<dbReference type="PANTHER" id="PTHR12786">
    <property type="entry name" value="SPLICING FACTOR SF3A-RELATED"/>
    <property type="match status" value="1"/>
</dbReference>
<evidence type="ECO:0000256" key="6">
    <source>
        <dbReference type="ARBA" id="ARBA00022618"/>
    </source>
</evidence>
<protein>
    <recommendedName>
        <fullName evidence="16">Replication stress response regulator SDE2</fullName>
    </recommendedName>
</protein>
<gene>
    <name evidence="25" type="ORF">ACEWY4_017175</name>
</gene>
<evidence type="ECO:0000256" key="3">
    <source>
        <dbReference type="ARBA" id="ARBA00008726"/>
    </source>
</evidence>
<feature type="coiled-coil region" evidence="20">
    <location>
        <begin position="103"/>
        <end position="137"/>
    </location>
</feature>
<dbReference type="GO" id="GO:0006397">
    <property type="term" value="P:mRNA processing"/>
    <property type="evidence" value="ECO:0007669"/>
    <property type="project" value="UniProtKB-KW"/>
</dbReference>
<dbReference type="GO" id="GO:0003723">
    <property type="term" value="F:RNA binding"/>
    <property type="evidence" value="ECO:0007669"/>
    <property type="project" value="UniProtKB-KW"/>
</dbReference>
<evidence type="ECO:0000259" key="23">
    <source>
        <dbReference type="Pfam" id="PF22781"/>
    </source>
</evidence>
<dbReference type="AlphaFoldDB" id="A0ABD1JH95"/>
<accession>A0ABD1JH95</accession>
<keyword evidence="11 20" id="KW-0175">Coiled coil</keyword>
<evidence type="ECO:0000256" key="2">
    <source>
        <dbReference type="ARBA" id="ARBA00004496"/>
    </source>
</evidence>
<dbReference type="GO" id="GO:0051301">
    <property type="term" value="P:cell division"/>
    <property type="evidence" value="ECO:0007669"/>
    <property type="project" value="UniProtKB-KW"/>
</dbReference>
<evidence type="ECO:0000256" key="17">
    <source>
        <dbReference type="ARBA" id="ARBA00045469"/>
    </source>
</evidence>
<keyword evidence="14" id="KW-0539">Nucleus</keyword>
<comment type="function">
    <text evidence="19">Plays a role in pre-mRNA splicing by facilitating excision of relatively short introns featuring weak 3'-splice sites (ss) and high GC content. May recruit CACTIN to the spliceosome.</text>
</comment>
<feature type="compositionally biased region" description="Low complexity" evidence="21">
    <location>
        <begin position="268"/>
        <end position="279"/>
    </location>
</feature>
<feature type="compositionally biased region" description="Low complexity" evidence="21">
    <location>
        <begin position="319"/>
        <end position="341"/>
    </location>
</feature>
<dbReference type="GO" id="GO:0006260">
    <property type="term" value="P:DNA replication"/>
    <property type="evidence" value="ECO:0007669"/>
    <property type="project" value="UniProtKB-KW"/>
</dbReference>
<keyword evidence="5" id="KW-0690">Ribosome biogenesis</keyword>
<keyword evidence="6" id="KW-0132">Cell division</keyword>
<dbReference type="GO" id="GO:0005634">
    <property type="term" value="C:nucleus"/>
    <property type="evidence" value="ECO:0007669"/>
    <property type="project" value="UniProtKB-SubCell"/>
</dbReference>
<dbReference type="Pfam" id="PF13297">
    <property type="entry name" value="SDE2_2C"/>
    <property type="match status" value="1"/>
</dbReference>
<dbReference type="InterPro" id="IPR053821">
    <property type="entry name" value="Sde2_Ubi"/>
</dbReference>
<comment type="caution">
    <text evidence="25">The sequence shown here is derived from an EMBL/GenBank/DDBJ whole genome shotgun (WGS) entry which is preliminary data.</text>
</comment>
<comment type="similarity">
    <text evidence="3">Belongs to the SDE2 family.</text>
</comment>
<dbReference type="Pfam" id="PF22782">
    <property type="entry name" value="SDE2"/>
    <property type="match status" value="1"/>
</dbReference>
<evidence type="ECO:0000256" key="21">
    <source>
        <dbReference type="SAM" id="MobiDB-lite"/>
    </source>
</evidence>
<keyword evidence="4" id="KW-0963">Cytoplasm</keyword>
<dbReference type="InterPro" id="IPR025086">
    <property type="entry name" value="SDE2/SF3A3_SAP"/>
</dbReference>
<keyword evidence="8" id="KW-0235">DNA replication</keyword>
<evidence type="ECO:0000256" key="10">
    <source>
        <dbReference type="ARBA" id="ARBA00022884"/>
    </source>
</evidence>
<reference evidence="25 26" key="1">
    <citation type="submission" date="2024-09" db="EMBL/GenBank/DDBJ databases">
        <title>A chromosome-level genome assembly of Gray's grenadier anchovy, Coilia grayii.</title>
        <authorList>
            <person name="Fu Z."/>
        </authorList>
    </citation>
    <scope>NUCLEOTIDE SEQUENCE [LARGE SCALE GENOMIC DNA]</scope>
    <source>
        <strain evidence="25">G4</strain>
        <tissue evidence="25">Muscle</tissue>
    </source>
</reference>
<evidence type="ECO:0000313" key="26">
    <source>
        <dbReference type="Proteomes" id="UP001591681"/>
    </source>
</evidence>
<dbReference type="InterPro" id="IPR051421">
    <property type="entry name" value="RNA_Proc_DNA_Dmg_Regulator"/>
</dbReference>
<evidence type="ECO:0000256" key="18">
    <source>
        <dbReference type="ARBA" id="ARBA00045767"/>
    </source>
</evidence>
<feature type="domain" description="SDE2/SF3A3 SAP" evidence="22">
    <location>
        <begin position="366"/>
        <end position="439"/>
    </location>
</feature>
<keyword evidence="26" id="KW-1185">Reference proteome</keyword>
<keyword evidence="15" id="KW-0131">Cell cycle</keyword>
<keyword evidence="7" id="KW-0507">mRNA processing</keyword>
<keyword evidence="13" id="KW-0508">mRNA splicing</keyword>
<dbReference type="GO" id="GO:0003677">
    <property type="term" value="F:DNA binding"/>
    <property type="evidence" value="ECO:0007669"/>
    <property type="project" value="UniProtKB-KW"/>
</dbReference>
<evidence type="ECO:0000256" key="14">
    <source>
        <dbReference type="ARBA" id="ARBA00023242"/>
    </source>
</evidence>
<keyword evidence="12" id="KW-0238">DNA-binding</keyword>